<protein>
    <submittedName>
        <fullName evidence="2">Uncharacterized protein</fullName>
    </submittedName>
</protein>
<feature type="region of interest" description="Disordered" evidence="1">
    <location>
        <begin position="163"/>
        <end position="194"/>
    </location>
</feature>
<proteinExistence type="predicted"/>
<sequence length="250" mass="27792">MTQPPAVAPPKEQAKTTSNKRTKSTKTSTKATLEQPIGKPPATQRGLLSQEEAQLIERLGTGTEEPEETGGDQVRVDHTTKEQPGLSSLKFKKKVEATWTDEDIARVIEKYVVAEKVGDKETSDTFFALYKKMATICATNRDANLREITELEQVVIDPVLPPQKSPNSPHADTCPFPNLGNHGNSVEGDVDLKDGALPRHDEMGFTPYFDTNIRHLKGPLPLTIFNKAWKNRAILYHSEKRPKFDESSSD</sequence>
<dbReference type="EMBL" id="PKSL01000418">
    <property type="protein sequence ID" value="POV94448.1"/>
    <property type="molecule type" value="Genomic_DNA"/>
</dbReference>
<dbReference type="VEuPathDB" id="FungiDB:PSTT_16852"/>
<dbReference type="AlphaFoldDB" id="A0A2S4UAX1"/>
<comment type="caution">
    <text evidence="2">The sequence shown here is derived from an EMBL/GenBank/DDBJ whole genome shotgun (WGS) entry which is preliminary data.</text>
</comment>
<gene>
    <name evidence="2" type="ORF">PSTT_16852</name>
</gene>
<evidence type="ECO:0000313" key="3">
    <source>
        <dbReference type="Proteomes" id="UP000239156"/>
    </source>
</evidence>
<evidence type="ECO:0000256" key="1">
    <source>
        <dbReference type="SAM" id="MobiDB-lite"/>
    </source>
</evidence>
<feature type="region of interest" description="Disordered" evidence="1">
    <location>
        <begin position="1"/>
        <end position="82"/>
    </location>
</feature>
<organism evidence="2 3">
    <name type="scientific">Puccinia striiformis</name>
    <dbReference type="NCBI Taxonomy" id="27350"/>
    <lineage>
        <taxon>Eukaryota</taxon>
        <taxon>Fungi</taxon>
        <taxon>Dikarya</taxon>
        <taxon>Basidiomycota</taxon>
        <taxon>Pucciniomycotina</taxon>
        <taxon>Pucciniomycetes</taxon>
        <taxon>Pucciniales</taxon>
        <taxon>Pucciniaceae</taxon>
        <taxon>Puccinia</taxon>
    </lineage>
</organism>
<evidence type="ECO:0000313" key="2">
    <source>
        <dbReference type="EMBL" id="POV94448.1"/>
    </source>
</evidence>
<keyword evidence="3" id="KW-1185">Reference proteome</keyword>
<accession>A0A2S4UAX1</accession>
<dbReference type="Proteomes" id="UP000239156">
    <property type="component" value="Unassembled WGS sequence"/>
</dbReference>
<reference evidence="2" key="1">
    <citation type="submission" date="2017-12" db="EMBL/GenBank/DDBJ databases">
        <title>Gene loss provides genomic basis for host adaptation in cereal stripe rust fungi.</title>
        <authorList>
            <person name="Xia C."/>
        </authorList>
    </citation>
    <scope>NUCLEOTIDE SEQUENCE [LARGE SCALE GENOMIC DNA]</scope>
    <source>
        <strain evidence="2">93-210</strain>
    </source>
</reference>
<name>A0A2S4UAX1_9BASI</name>
<dbReference type="VEuPathDB" id="FungiDB:PSHT_04284"/>